<evidence type="ECO:0000313" key="9">
    <source>
        <dbReference type="Proteomes" id="UP000320333"/>
    </source>
</evidence>
<dbReference type="STRING" id="246404.A0A507F591"/>
<feature type="compositionally biased region" description="Polar residues" evidence="6">
    <location>
        <begin position="204"/>
        <end position="216"/>
    </location>
</feature>
<dbReference type="AlphaFoldDB" id="A0A507F591"/>
<keyword evidence="9" id="KW-1185">Reference proteome</keyword>
<gene>
    <name evidence="8" type="ORF">CcCBS67573_g06245</name>
</gene>
<proteinExistence type="inferred from homology"/>
<protein>
    <recommendedName>
        <fullName evidence="5">Endoplasmic reticulum transmembrane protein</fullName>
    </recommendedName>
</protein>
<accession>A0A507F591</accession>
<dbReference type="GO" id="GO:0006888">
    <property type="term" value="P:endoplasmic reticulum to Golgi vesicle-mediated transport"/>
    <property type="evidence" value="ECO:0007669"/>
    <property type="project" value="UniProtKB-UniRule"/>
</dbReference>
<dbReference type="InterPro" id="IPR040463">
    <property type="entry name" value="BAP29/BAP31_N"/>
</dbReference>
<sequence length="222" mass="24927">MSIFNQITYFMLVAEIGTFLVLLVPMNFIPVRARKAAMNFGAKILTNDTVVWISRIILLIVGGVFADTLMRLQKLDSALHKGEEGSEGHHHHHHDSPLEELQFKSKLFYSQRNMYLSLMSLFMTVVLYRRVKDIYRILQLEDSEDSNKTTIKHLKQQVEVMVKSAVSDTDKKSAAPASSSATTTSSSSEKTDSKKQVVEESEIPASSSDDPTNSSAGMRKRK</sequence>
<name>A0A507F591_9FUNG</name>
<keyword evidence="2 5" id="KW-0812">Transmembrane</keyword>
<evidence type="ECO:0000259" key="7">
    <source>
        <dbReference type="Pfam" id="PF05529"/>
    </source>
</evidence>
<evidence type="ECO:0000256" key="4">
    <source>
        <dbReference type="ARBA" id="ARBA00023136"/>
    </source>
</evidence>
<evidence type="ECO:0000256" key="6">
    <source>
        <dbReference type="SAM" id="MobiDB-lite"/>
    </source>
</evidence>
<evidence type="ECO:0000313" key="8">
    <source>
        <dbReference type="EMBL" id="TPX71294.1"/>
    </source>
</evidence>
<feature type="transmembrane region" description="Helical" evidence="5">
    <location>
        <begin position="6"/>
        <end position="29"/>
    </location>
</feature>
<dbReference type="PANTHER" id="PTHR12701:SF20">
    <property type="entry name" value="ENDOPLASMIC RETICULUM TRANSMEMBRANE PROTEIN"/>
    <property type="match status" value="1"/>
</dbReference>
<reference evidence="8 9" key="1">
    <citation type="journal article" date="2019" name="Sci. Rep.">
        <title>Comparative genomics of chytrid fungi reveal insights into the obligate biotrophic and pathogenic lifestyle of Synchytrium endobioticum.</title>
        <authorList>
            <person name="van de Vossenberg B.T.L.H."/>
            <person name="Warris S."/>
            <person name="Nguyen H.D.T."/>
            <person name="van Gent-Pelzer M.P.E."/>
            <person name="Joly D.L."/>
            <person name="van de Geest H.C."/>
            <person name="Bonants P.J.M."/>
            <person name="Smith D.S."/>
            <person name="Levesque C.A."/>
            <person name="van der Lee T.A.J."/>
        </authorList>
    </citation>
    <scope>NUCLEOTIDE SEQUENCE [LARGE SCALE GENOMIC DNA]</scope>
    <source>
        <strain evidence="8 9">CBS 675.73</strain>
    </source>
</reference>
<evidence type="ECO:0000256" key="2">
    <source>
        <dbReference type="ARBA" id="ARBA00022692"/>
    </source>
</evidence>
<keyword evidence="3 5" id="KW-1133">Transmembrane helix</keyword>
<evidence type="ECO:0000256" key="5">
    <source>
        <dbReference type="RuleBase" id="RU367026"/>
    </source>
</evidence>
<feature type="compositionally biased region" description="Low complexity" evidence="6">
    <location>
        <begin position="174"/>
        <end position="188"/>
    </location>
</feature>
<comment type="caution">
    <text evidence="5">Lacks conserved residue(s) required for the propagation of feature annotation.</text>
</comment>
<feature type="compositionally biased region" description="Basic and acidic residues" evidence="6">
    <location>
        <begin position="189"/>
        <end position="198"/>
    </location>
</feature>
<evidence type="ECO:0000256" key="1">
    <source>
        <dbReference type="ARBA" id="ARBA00004141"/>
    </source>
</evidence>
<keyword evidence="5" id="KW-0931">ER-Golgi transport</keyword>
<dbReference type="InterPro" id="IPR008417">
    <property type="entry name" value="BAP29/BAP31"/>
</dbReference>
<dbReference type="OrthoDB" id="435607at2759"/>
<dbReference type="EMBL" id="QEAP01000257">
    <property type="protein sequence ID" value="TPX71294.1"/>
    <property type="molecule type" value="Genomic_DNA"/>
</dbReference>
<comment type="similarity">
    <text evidence="5">Belongs to the BCAP29/BCAP31 family.</text>
</comment>
<feature type="transmembrane region" description="Helical" evidence="5">
    <location>
        <begin position="50"/>
        <end position="70"/>
    </location>
</feature>
<feature type="domain" description="BAP29/BAP31 transmembrane" evidence="7">
    <location>
        <begin position="1"/>
        <end position="143"/>
    </location>
</feature>
<comment type="subcellular location">
    <subcellularLocation>
        <location evidence="5">Endoplasmic reticulum membrane</location>
        <topology evidence="5">Multi-pass membrane protein</topology>
    </subcellularLocation>
    <subcellularLocation>
        <location evidence="1">Membrane</location>
        <topology evidence="1">Multi-pass membrane protein</topology>
    </subcellularLocation>
</comment>
<dbReference type="PANTHER" id="PTHR12701">
    <property type="entry name" value="BCR-ASSOCIATED PROTEIN, BAP"/>
    <property type="match status" value="1"/>
</dbReference>
<dbReference type="GO" id="GO:0005789">
    <property type="term" value="C:endoplasmic reticulum membrane"/>
    <property type="evidence" value="ECO:0007669"/>
    <property type="project" value="UniProtKB-SubCell"/>
</dbReference>
<evidence type="ECO:0000256" key="3">
    <source>
        <dbReference type="ARBA" id="ARBA00022989"/>
    </source>
</evidence>
<keyword evidence="5" id="KW-0256">Endoplasmic reticulum</keyword>
<comment type="caution">
    <text evidence="8">The sequence shown here is derived from an EMBL/GenBank/DDBJ whole genome shotgun (WGS) entry which is preliminary data.</text>
</comment>
<keyword evidence="5" id="KW-0813">Transport</keyword>
<dbReference type="GO" id="GO:0006886">
    <property type="term" value="P:intracellular protein transport"/>
    <property type="evidence" value="ECO:0007669"/>
    <property type="project" value="UniProtKB-UniRule"/>
</dbReference>
<dbReference type="Pfam" id="PF05529">
    <property type="entry name" value="Bap31"/>
    <property type="match status" value="1"/>
</dbReference>
<comment type="function">
    <text evidence="5">May play a role in anterograde transport of membrane proteins from the endoplasmic reticulum to the Golgi.</text>
</comment>
<keyword evidence="5" id="KW-0653">Protein transport</keyword>
<feature type="region of interest" description="Disordered" evidence="6">
    <location>
        <begin position="165"/>
        <end position="222"/>
    </location>
</feature>
<organism evidence="8 9">
    <name type="scientific">Chytriomyces confervae</name>
    <dbReference type="NCBI Taxonomy" id="246404"/>
    <lineage>
        <taxon>Eukaryota</taxon>
        <taxon>Fungi</taxon>
        <taxon>Fungi incertae sedis</taxon>
        <taxon>Chytridiomycota</taxon>
        <taxon>Chytridiomycota incertae sedis</taxon>
        <taxon>Chytridiomycetes</taxon>
        <taxon>Chytridiales</taxon>
        <taxon>Chytriomycetaceae</taxon>
        <taxon>Chytriomyces</taxon>
    </lineage>
</organism>
<keyword evidence="4 5" id="KW-0472">Membrane</keyword>
<dbReference type="Proteomes" id="UP000320333">
    <property type="component" value="Unassembled WGS sequence"/>
</dbReference>
<dbReference type="GO" id="GO:0070973">
    <property type="term" value="P:protein localization to endoplasmic reticulum exit site"/>
    <property type="evidence" value="ECO:0007669"/>
    <property type="project" value="UniProtKB-UniRule"/>
</dbReference>